<organism evidence="2 3">
    <name type="scientific">Nocardia albiluteola</name>
    <dbReference type="NCBI Taxonomy" id="2842303"/>
    <lineage>
        <taxon>Bacteria</taxon>
        <taxon>Bacillati</taxon>
        <taxon>Actinomycetota</taxon>
        <taxon>Actinomycetes</taxon>
        <taxon>Mycobacteriales</taxon>
        <taxon>Nocardiaceae</taxon>
        <taxon>Nocardia</taxon>
    </lineage>
</organism>
<proteinExistence type="predicted"/>
<feature type="chain" id="PRO_5046739455" description="Secreted protein" evidence="1">
    <location>
        <begin position="38"/>
        <end position="93"/>
    </location>
</feature>
<comment type="caution">
    <text evidence="2">The sequence shown here is derived from an EMBL/GenBank/DDBJ whole genome shotgun (WGS) entry which is preliminary data.</text>
</comment>
<evidence type="ECO:0000313" key="2">
    <source>
        <dbReference type="EMBL" id="MBU3066780.1"/>
    </source>
</evidence>
<name>A0ABS6BAH4_9NOCA</name>
<feature type="signal peptide" evidence="1">
    <location>
        <begin position="1"/>
        <end position="37"/>
    </location>
</feature>
<gene>
    <name evidence="2" type="ORF">KO481_35340</name>
</gene>
<keyword evidence="3" id="KW-1185">Reference proteome</keyword>
<dbReference type="Proteomes" id="UP000733379">
    <property type="component" value="Unassembled WGS sequence"/>
</dbReference>
<accession>A0ABS6BAH4</accession>
<dbReference type="EMBL" id="JAHKNI010000016">
    <property type="protein sequence ID" value="MBU3066780.1"/>
    <property type="molecule type" value="Genomic_DNA"/>
</dbReference>
<dbReference type="RefSeq" id="WP_215922846.1">
    <property type="nucleotide sequence ID" value="NZ_JAHKNI010000016.1"/>
</dbReference>
<evidence type="ECO:0000313" key="3">
    <source>
        <dbReference type="Proteomes" id="UP000733379"/>
    </source>
</evidence>
<protein>
    <recommendedName>
        <fullName evidence="4">Secreted protein</fullName>
    </recommendedName>
</protein>
<sequence length="93" mass="10126">MTRNSSTGSPKGRVVGRIALAAALVAAPMFTAAAAMAEPVPQAATHVVAGPGIVQADYDDWYYWHCTRWHEYWRPRCHPQPQPQVLPPTGSSL</sequence>
<evidence type="ECO:0008006" key="4">
    <source>
        <dbReference type="Google" id="ProtNLM"/>
    </source>
</evidence>
<reference evidence="2 3" key="1">
    <citation type="submission" date="2021-06" db="EMBL/GenBank/DDBJ databases">
        <title>Actinomycetes sequencing.</title>
        <authorList>
            <person name="Shan Q."/>
        </authorList>
    </citation>
    <scope>NUCLEOTIDE SEQUENCE [LARGE SCALE GENOMIC DNA]</scope>
    <source>
        <strain evidence="2 3">NEAU-G5</strain>
    </source>
</reference>
<evidence type="ECO:0000256" key="1">
    <source>
        <dbReference type="SAM" id="SignalP"/>
    </source>
</evidence>
<keyword evidence="1" id="KW-0732">Signal</keyword>